<comment type="caution">
    <text evidence="5">The sequence shown here is derived from an EMBL/GenBank/DDBJ whole genome shotgun (WGS) entry which is preliminary data.</text>
</comment>
<dbReference type="PRINTS" id="PR00131">
    <property type="entry name" value="GLHYDRLASE1"/>
</dbReference>
<dbReference type="Pfam" id="PF00232">
    <property type="entry name" value="Glyco_hydro_1"/>
    <property type="match status" value="2"/>
</dbReference>
<evidence type="ECO:0000313" key="5">
    <source>
        <dbReference type="EMBL" id="GGO06665.1"/>
    </source>
</evidence>
<accession>A0ABQ2L8R2</accession>
<keyword evidence="3" id="KW-0326">Glycosidase</keyword>
<dbReference type="EMBL" id="BMLN01000012">
    <property type="protein sequence ID" value="GGO06665.1"/>
    <property type="molecule type" value="Genomic_DNA"/>
</dbReference>
<evidence type="ECO:0000256" key="1">
    <source>
        <dbReference type="ARBA" id="ARBA00010838"/>
    </source>
</evidence>
<evidence type="ECO:0000256" key="2">
    <source>
        <dbReference type="ARBA" id="ARBA00022801"/>
    </source>
</evidence>
<keyword evidence="2" id="KW-0378">Hydrolase</keyword>
<dbReference type="PANTHER" id="PTHR10353">
    <property type="entry name" value="GLYCOSYL HYDROLASE"/>
    <property type="match status" value="1"/>
</dbReference>
<dbReference type="PANTHER" id="PTHR10353:SF36">
    <property type="entry name" value="LP05116P"/>
    <property type="match status" value="1"/>
</dbReference>
<dbReference type="SUPFAM" id="SSF51445">
    <property type="entry name" value="(Trans)glycosidases"/>
    <property type="match status" value="1"/>
</dbReference>
<evidence type="ECO:0000256" key="3">
    <source>
        <dbReference type="ARBA" id="ARBA00023295"/>
    </source>
</evidence>
<evidence type="ECO:0000313" key="6">
    <source>
        <dbReference type="Proteomes" id="UP000606653"/>
    </source>
</evidence>
<evidence type="ECO:0000256" key="4">
    <source>
        <dbReference type="RuleBase" id="RU003690"/>
    </source>
</evidence>
<comment type="similarity">
    <text evidence="1 4">Belongs to the glycosyl hydrolase 1 family.</text>
</comment>
<dbReference type="Proteomes" id="UP000606653">
    <property type="component" value="Unassembled WGS sequence"/>
</dbReference>
<protein>
    <submittedName>
        <fullName evidence="5">Beta-glucosidase</fullName>
    </submittedName>
</protein>
<name>A0ABQ2L8R2_9BACL</name>
<dbReference type="InterPro" id="IPR017853">
    <property type="entry name" value="GH"/>
</dbReference>
<dbReference type="Gene3D" id="3.20.20.80">
    <property type="entry name" value="Glycosidases"/>
    <property type="match status" value="1"/>
</dbReference>
<organism evidence="5 6">
    <name type="scientific">Saccharibacillus kuerlensis</name>
    <dbReference type="NCBI Taxonomy" id="459527"/>
    <lineage>
        <taxon>Bacteria</taxon>
        <taxon>Bacillati</taxon>
        <taxon>Bacillota</taxon>
        <taxon>Bacilli</taxon>
        <taxon>Bacillales</taxon>
        <taxon>Paenibacillaceae</taxon>
        <taxon>Saccharibacillus</taxon>
    </lineage>
</organism>
<reference evidence="6" key="1">
    <citation type="journal article" date="2019" name="Int. J. Syst. Evol. Microbiol.">
        <title>The Global Catalogue of Microorganisms (GCM) 10K type strain sequencing project: providing services to taxonomists for standard genome sequencing and annotation.</title>
        <authorList>
            <consortium name="The Broad Institute Genomics Platform"/>
            <consortium name="The Broad Institute Genome Sequencing Center for Infectious Disease"/>
            <person name="Wu L."/>
            <person name="Ma J."/>
        </authorList>
    </citation>
    <scope>NUCLEOTIDE SEQUENCE [LARGE SCALE GENOMIC DNA]</scope>
    <source>
        <strain evidence="6">CGMCC 1.6964</strain>
    </source>
</reference>
<sequence>MQLKFPETFIWGTATAAHQVEGYNDNCDVWAEEHSEGSPYKDLSGAAVDHYNRFREDIALMADIGLKSYRFSVEWARIEPEPGVYSAEQLDHYREVVQTCLKYGLKPLVTMFHFTSPQWLMRDGGWSNPETADRFAKYCEVVFREIGEPLDYVLTFNEANLPVMLKELFTNMEFMPPVGMDAKSWIAPGWRESAARACGTTVDRYFTFHMASEAESIAIVMDAHRKARAAMKAIKPSIQIGMSLALPDVQAIEGGEELAAAAWQDYFGQFLPVIREDDFLGVQNYTTEIYGSQGVIPAGEEDEKTDMGYAYAPEALGAVVRKVHRDLKLPILITEHGIATEDDAKRLSFIREGLKGLHACIQEGIDVRAYAYWSTFDNFEWTFGYTPRFGIIAVDRETQARTVKNSGKWLGRVAQNSVLPLELKV</sequence>
<dbReference type="InterPro" id="IPR001360">
    <property type="entry name" value="Glyco_hydro_1"/>
</dbReference>
<gene>
    <name evidence="5" type="ORF">GCM10010969_34460</name>
</gene>
<keyword evidence="6" id="KW-1185">Reference proteome</keyword>
<dbReference type="RefSeq" id="WP_018978218.1">
    <property type="nucleotide sequence ID" value="NZ_BMLN01000012.1"/>
</dbReference>
<proteinExistence type="inferred from homology"/>